<comment type="caution">
    <text evidence="1">The sequence shown here is derived from an EMBL/GenBank/DDBJ whole genome shotgun (WGS) entry which is preliminary data.</text>
</comment>
<dbReference type="RefSeq" id="WP_163490202.1">
    <property type="nucleotide sequence ID" value="NZ_JACVEL010000003.1"/>
</dbReference>
<evidence type="ECO:0000313" key="2">
    <source>
        <dbReference type="Proteomes" id="UP000652681"/>
    </source>
</evidence>
<protein>
    <recommendedName>
        <fullName evidence="3">Secretion system C-terminal sorting domain-containing protein</fullName>
    </recommendedName>
</protein>
<dbReference type="Proteomes" id="UP000652681">
    <property type="component" value="Unassembled WGS sequence"/>
</dbReference>
<proteinExistence type="predicted"/>
<sequence length="78" mass="8974">MSVLQQEIKGVFRLSFTDFEFKVIKIIVFDLFGNALIIIEHPADCEEINLSRQPDGIYLVSAIFDSELPPLRLKIYKS</sequence>
<organism evidence="1 2">
    <name type="scientific">Taishania pollutisoli</name>
    <dbReference type="NCBI Taxonomy" id="2766479"/>
    <lineage>
        <taxon>Bacteria</taxon>
        <taxon>Pseudomonadati</taxon>
        <taxon>Bacteroidota</taxon>
        <taxon>Flavobacteriia</taxon>
        <taxon>Flavobacteriales</taxon>
        <taxon>Crocinitomicaceae</taxon>
        <taxon>Taishania</taxon>
    </lineage>
</organism>
<accession>A0A8J6PI64</accession>
<reference evidence="1" key="1">
    <citation type="submission" date="2020-09" db="EMBL/GenBank/DDBJ databases">
        <title>Taishania pollutisoli gen. nov., sp. nov., Isolated from Tetrabromobisphenol A-Contaminated Soil.</title>
        <authorList>
            <person name="Chen Q."/>
        </authorList>
    </citation>
    <scope>NUCLEOTIDE SEQUENCE</scope>
    <source>
        <strain evidence="1">CZZ-1</strain>
    </source>
</reference>
<dbReference type="AlphaFoldDB" id="A0A8J6PI64"/>
<keyword evidence="2" id="KW-1185">Reference proteome</keyword>
<evidence type="ECO:0000313" key="1">
    <source>
        <dbReference type="EMBL" id="MBC9812044.1"/>
    </source>
</evidence>
<evidence type="ECO:0008006" key="3">
    <source>
        <dbReference type="Google" id="ProtNLM"/>
    </source>
</evidence>
<gene>
    <name evidence="1" type="ORF">H9Y05_06080</name>
</gene>
<name>A0A8J6PI64_9FLAO</name>
<dbReference type="EMBL" id="JACVEL010000003">
    <property type="protein sequence ID" value="MBC9812044.1"/>
    <property type="molecule type" value="Genomic_DNA"/>
</dbReference>